<dbReference type="SUPFAM" id="SSF51197">
    <property type="entry name" value="Clavaminate synthase-like"/>
    <property type="match status" value="1"/>
</dbReference>
<protein>
    <recommendedName>
        <fullName evidence="12">Fe2OG dioxygenase domain-containing protein</fullName>
    </recommendedName>
</protein>
<comment type="caution">
    <text evidence="13">The sequence shown here is derived from an EMBL/GenBank/DDBJ whole genome shotgun (WGS) entry which is preliminary data.</text>
</comment>
<dbReference type="PROSITE" id="PS51471">
    <property type="entry name" value="FE2OG_OXY"/>
    <property type="match status" value="1"/>
</dbReference>
<dbReference type="Pfam" id="PF14226">
    <property type="entry name" value="DIOX_N"/>
    <property type="match status" value="1"/>
</dbReference>
<dbReference type="InterPro" id="IPR026992">
    <property type="entry name" value="DIOX_N"/>
</dbReference>
<gene>
    <name evidence="13" type="ORF">EJD97_022221</name>
</gene>
<evidence type="ECO:0000256" key="7">
    <source>
        <dbReference type="ARBA" id="ARBA00023002"/>
    </source>
</evidence>
<name>A0A6N2B1W9_SOLCI</name>
<dbReference type="GO" id="GO:0016706">
    <property type="term" value="F:2-oxoglutarate-dependent dioxygenase activity"/>
    <property type="evidence" value="ECO:0007669"/>
    <property type="project" value="UniProtKB-ARBA"/>
</dbReference>
<dbReference type="InterPro" id="IPR005123">
    <property type="entry name" value="Oxoglu/Fe-dep_dioxygenase_dom"/>
</dbReference>
<comment type="subcellular location">
    <subcellularLocation>
        <location evidence="2">Cytoplasm</location>
    </subcellularLocation>
    <subcellularLocation>
        <location evidence="1">Nucleus</location>
    </subcellularLocation>
</comment>
<dbReference type="InterPro" id="IPR044861">
    <property type="entry name" value="IPNS-like_FE2OG_OXY"/>
</dbReference>
<comment type="similarity">
    <text evidence="3 11">Belongs to the iron/ascorbate-dependent oxidoreductase family.</text>
</comment>
<evidence type="ECO:0000256" key="4">
    <source>
        <dbReference type="ARBA" id="ARBA00022490"/>
    </source>
</evidence>
<keyword evidence="7 11" id="KW-0560">Oxidoreductase</keyword>
<proteinExistence type="inferred from homology"/>
<dbReference type="GO" id="GO:0046872">
    <property type="term" value="F:metal ion binding"/>
    <property type="evidence" value="ECO:0007669"/>
    <property type="project" value="UniProtKB-KW"/>
</dbReference>
<evidence type="ECO:0000256" key="5">
    <source>
        <dbReference type="ARBA" id="ARBA00022723"/>
    </source>
</evidence>
<evidence type="ECO:0000313" key="13">
    <source>
        <dbReference type="EMBL" id="TMW85933.1"/>
    </source>
</evidence>
<evidence type="ECO:0000256" key="1">
    <source>
        <dbReference type="ARBA" id="ARBA00004123"/>
    </source>
</evidence>
<dbReference type="GO" id="GO:0031418">
    <property type="term" value="F:L-ascorbic acid binding"/>
    <property type="evidence" value="ECO:0007669"/>
    <property type="project" value="UniProtKB-KW"/>
</dbReference>
<feature type="domain" description="Fe2OG dioxygenase" evidence="12">
    <location>
        <begin position="228"/>
        <end position="328"/>
    </location>
</feature>
<dbReference type="GO" id="GO:0002238">
    <property type="term" value="P:response to molecule of fungal origin"/>
    <property type="evidence" value="ECO:0007669"/>
    <property type="project" value="UniProtKB-ARBA"/>
</dbReference>
<dbReference type="InterPro" id="IPR027443">
    <property type="entry name" value="IPNS-like_sf"/>
</dbReference>
<dbReference type="FunFam" id="2.60.120.330:FF:000015">
    <property type="entry name" value="Protein DMR6-LIKE OXYGENASE 1"/>
    <property type="match status" value="1"/>
</dbReference>
<evidence type="ECO:0000256" key="10">
    <source>
        <dbReference type="ARBA" id="ARBA00059922"/>
    </source>
</evidence>
<organism evidence="13">
    <name type="scientific">Solanum chilense</name>
    <name type="common">Tomato</name>
    <name type="synonym">Lycopersicon chilense</name>
    <dbReference type="NCBI Taxonomy" id="4083"/>
    <lineage>
        <taxon>Eukaryota</taxon>
        <taxon>Viridiplantae</taxon>
        <taxon>Streptophyta</taxon>
        <taxon>Embryophyta</taxon>
        <taxon>Tracheophyta</taxon>
        <taxon>Spermatophyta</taxon>
        <taxon>Magnoliopsida</taxon>
        <taxon>eudicotyledons</taxon>
        <taxon>Gunneridae</taxon>
        <taxon>Pentapetalae</taxon>
        <taxon>asterids</taxon>
        <taxon>lamiids</taxon>
        <taxon>Solanales</taxon>
        <taxon>Solanaceae</taxon>
        <taxon>Solanoideae</taxon>
        <taxon>Solaneae</taxon>
        <taxon>Solanum</taxon>
        <taxon>Solanum subgen. Lycopersicon</taxon>
    </lineage>
</organism>
<keyword evidence="9" id="KW-0539">Nucleus</keyword>
<dbReference type="GO" id="GO:0005634">
    <property type="term" value="C:nucleus"/>
    <property type="evidence" value="ECO:0007669"/>
    <property type="project" value="UniProtKB-SubCell"/>
</dbReference>
<dbReference type="InterPro" id="IPR050295">
    <property type="entry name" value="Plant_2OG-oxidoreductases"/>
</dbReference>
<evidence type="ECO:0000256" key="11">
    <source>
        <dbReference type="RuleBase" id="RU003682"/>
    </source>
</evidence>
<dbReference type="Gene3D" id="2.60.120.330">
    <property type="entry name" value="B-lactam Antibiotic, Isopenicillin N Synthase, Chain"/>
    <property type="match status" value="1"/>
</dbReference>
<dbReference type="GO" id="GO:0005737">
    <property type="term" value="C:cytoplasm"/>
    <property type="evidence" value="ECO:0007669"/>
    <property type="project" value="UniProtKB-SubCell"/>
</dbReference>
<dbReference type="PRINTS" id="PR00682">
    <property type="entry name" value="IPNSYNTHASE"/>
</dbReference>
<accession>A0A6N2B1W9</accession>
<evidence type="ECO:0000256" key="8">
    <source>
        <dbReference type="ARBA" id="ARBA00023004"/>
    </source>
</evidence>
<dbReference type="AlphaFoldDB" id="A0A6N2B1W9"/>
<evidence type="ECO:0000256" key="3">
    <source>
        <dbReference type="ARBA" id="ARBA00008056"/>
    </source>
</evidence>
<keyword evidence="5 11" id="KW-0479">Metal-binding</keyword>
<reference evidence="13" key="1">
    <citation type="submission" date="2019-05" db="EMBL/GenBank/DDBJ databases">
        <title>The de novo reference genome and transcriptome assemblies of the wild tomato species Solanum chilense.</title>
        <authorList>
            <person name="Stam R."/>
            <person name="Nosenko T."/>
            <person name="Hoerger A.C."/>
            <person name="Stephan W."/>
            <person name="Seidel M.A."/>
            <person name="Kuhn J.M.M."/>
            <person name="Haberer G."/>
            <person name="Tellier A."/>
        </authorList>
    </citation>
    <scope>NUCLEOTIDE SEQUENCE</scope>
    <source>
        <tissue evidence="13">Mature leaves</tissue>
    </source>
</reference>
<dbReference type="Pfam" id="PF03171">
    <property type="entry name" value="2OG-FeII_Oxy"/>
    <property type="match status" value="1"/>
</dbReference>
<keyword evidence="4" id="KW-0963">Cytoplasm</keyword>
<evidence type="ECO:0000256" key="9">
    <source>
        <dbReference type="ARBA" id="ARBA00023242"/>
    </source>
</evidence>
<keyword evidence="6" id="KW-0847">Vitamin C</keyword>
<dbReference type="PANTHER" id="PTHR47991">
    <property type="entry name" value="OXOGLUTARATE/IRON-DEPENDENT DIOXYGENASE"/>
    <property type="match status" value="1"/>
</dbReference>
<dbReference type="EMBL" id="RXGB01006970">
    <property type="protein sequence ID" value="TMW85933.1"/>
    <property type="molecule type" value="Genomic_DNA"/>
</dbReference>
<keyword evidence="8 11" id="KW-0408">Iron</keyword>
<sequence>MSPSLAKPSEKLKNEIEDYHKGVKYLHESGIQKVPKKYIFPISERPNCYTINENPQVASKHNLNLPIIDFSQLYSPNRAQVLDSLSYACENYGFFQLINHGIPEEVIKSMVDVGGRFFDLPLVEREKYMTKDMTTPVRYGTSFNQTKDGVFCWRDFLKLVCDPLPQVLPHWPSSPSDFREMAVTYSKETKILFIKLVEAILESLGINVATKNKTQQNDEEIMLKEFEDGSQLMAVNFYPPCPNPDLTLGMPPHSDYGFLTLLLQDEVEGLQVKFNDDWVTIQPIPNAFVVNVGDHLEIFSNGKYKSVLHRVVVNSLMSRTSVASLHSLPFNSIIKPSPKLISETNPSLYKDTNFAAFLDYLKSCDSTNKSFLETRKHEKKLKSNGQV</sequence>
<dbReference type="GO" id="GO:0009805">
    <property type="term" value="P:coumarin biosynthetic process"/>
    <property type="evidence" value="ECO:0007669"/>
    <property type="project" value="UniProtKB-ARBA"/>
</dbReference>
<evidence type="ECO:0000256" key="6">
    <source>
        <dbReference type="ARBA" id="ARBA00022896"/>
    </source>
</evidence>
<comment type="function">
    <text evidence="10">Involved in the regulation of shoot development and salicylic acid (SA) homeostasis.</text>
</comment>
<evidence type="ECO:0000259" key="12">
    <source>
        <dbReference type="PROSITE" id="PS51471"/>
    </source>
</evidence>
<evidence type="ECO:0000256" key="2">
    <source>
        <dbReference type="ARBA" id="ARBA00004496"/>
    </source>
</evidence>